<feature type="binding site" evidence="6">
    <location>
        <position position="257"/>
    </location>
    <ligand>
        <name>Ca(2+)</name>
        <dbReference type="ChEBI" id="CHEBI:29108"/>
        <label>1</label>
        <note>catalytic</note>
    </ligand>
</feature>
<feature type="region of interest" description="Disordered" evidence="7">
    <location>
        <begin position="538"/>
        <end position="572"/>
    </location>
</feature>
<keyword evidence="6" id="KW-0106">Calcium</keyword>
<evidence type="ECO:0000256" key="2">
    <source>
        <dbReference type="ARBA" id="ARBA00022801"/>
    </source>
</evidence>
<dbReference type="SUPFAM" id="SSF63829">
    <property type="entry name" value="Calcium-dependent phosphotriesterase"/>
    <property type="match status" value="1"/>
</dbReference>
<evidence type="ECO:0000256" key="8">
    <source>
        <dbReference type="SAM" id="SignalP"/>
    </source>
</evidence>
<feature type="binding site" evidence="6">
    <location>
        <position position="114"/>
    </location>
    <ligand>
        <name>Ca(2+)</name>
        <dbReference type="ChEBI" id="CHEBI:29108"/>
        <label>1</label>
        <note>catalytic</note>
    </ligand>
</feature>
<keyword evidence="4" id="KW-0325">Glycoprotein</keyword>
<evidence type="ECO:0000256" key="7">
    <source>
        <dbReference type="SAM" id="MobiDB-lite"/>
    </source>
</evidence>
<evidence type="ECO:0000256" key="4">
    <source>
        <dbReference type="ARBA" id="ARBA00023180"/>
    </source>
</evidence>
<feature type="binding site" evidence="6">
    <location>
        <position position="196"/>
    </location>
    <ligand>
        <name>Ca(2+)</name>
        <dbReference type="ChEBI" id="CHEBI:29108"/>
        <label>1</label>
        <note>catalytic</note>
    </ligand>
</feature>
<dbReference type="GO" id="GO:0004064">
    <property type="term" value="F:arylesterase activity"/>
    <property type="evidence" value="ECO:0007669"/>
    <property type="project" value="InterPro"/>
</dbReference>
<dbReference type="Pfam" id="PF01731">
    <property type="entry name" value="Arylesterase"/>
    <property type="match status" value="1"/>
</dbReference>
<keyword evidence="6" id="KW-0479">Metal-binding</keyword>
<feature type="chain" id="PRO_5022708524" description="SMP-30/Gluconolactonase/LRE-like region domain-containing protein" evidence="8">
    <location>
        <begin position="27"/>
        <end position="596"/>
    </location>
</feature>
<dbReference type="Proteomes" id="UP000324748">
    <property type="component" value="Unassembled WGS sequence"/>
</dbReference>
<dbReference type="InterPro" id="IPR002640">
    <property type="entry name" value="Arylesterase"/>
</dbReference>
<evidence type="ECO:0000256" key="3">
    <source>
        <dbReference type="ARBA" id="ARBA00023157"/>
    </source>
</evidence>
<proteinExistence type="inferred from homology"/>
<evidence type="ECO:0000256" key="5">
    <source>
        <dbReference type="PIRSR" id="PIRSR602640-1"/>
    </source>
</evidence>
<dbReference type="PANTHER" id="PTHR11799">
    <property type="entry name" value="PARAOXONASE"/>
    <property type="match status" value="1"/>
</dbReference>
<feature type="active site" description="Proton acceptor" evidence="5">
    <location>
        <position position="112"/>
    </location>
</feature>
<dbReference type="InterPro" id="IPR011042">
    <property type="entry name" value="6-blade_b-propeller_TolB-like"/>
</dbReference>
<dbReference type="PANTHER" id="PTHR11799:SF12">
    <property type="entry name" value="PARAOXONASE-RELATED"/>
    <property type="match status" value="1"/>
</dbReference>
<comment type="cofactor">
    <cofactor evidence="6">
        <name>Ca(2+)</name>
        <dbReference type="ChEBI" id="CHEBI:29108"/>
    </cofactor>
    <text evidence="6">Binds 2 calcium ions per subunit.</text>
</comment>
<name>A0A5B0PE01_PUCGR</name>
<feature type="binding site" evidence="6">
    <location>
        <position position="197"/>
    </location>
    <ligand>
        <name>Ca(2+)</name>
        <dbReference type="ChEBI" id="CHEBI:29108"/>
        <label>1</label>
        <note>catalytic</note>
    </ligand>
</feature>
<dbReference type="InterPro" id="IPR051288">
    <property type="entry name" value="Serum_paraoxonase/arylesterase"/>
</dbReference>
<keyword evidence="10" id="KW-1185">Reference proteome</keyword>
<reference evidence="9 10" key="1">
    <citation type="submission" date="2019-05" db="EMBL/GenBank/DDBJ databases">
        <title>Emergence of the Ug99 lineage of the wheat stem rust pathogen through somatic hybridization.</title>
        <authorList>
            <person name="Li F."/>
            <person name="Upadhyaya N.M."/>
            <person name="Sperschneider J."/>
            <person name="Matny O."/>
            <person name="Nguyen-Phuc H."/>
            <person name="Mago R."/>
            <person name="Raley C."/>
            <person name="Miller M.E."/>
            <person name="Silverstein K.A.T."/>
            <person name="Henningsen E."/>
            <person name="Hirsch C.D."/>
            <person name="Visser B."/>
            <person name="Pretorius Z.A."/>
            <person name="Steffenson B.J."/>
            <person name="Schwessinger B."/>
            <person name="Dodds P.N."/>
            <person name="Figueroa M."/>
        </authorList>
    </citation>
    <scope>NUCLEOTIDE SEQUENCE [LARGE SCALE GENOMIC DNA]</scope>
    <source>
        <strain evidence="9">21-0</strain>
    </source>
</reference>
<evidence type="ECO:0000256" key="6">
    <source>
        <dbReference type="PIRSR" id="PIRSR602640-2"/>
    </source>
</evidence>
<organism evidence="9 10">
    <name type="scientific">Puccinia graminis f. sp. tritici</name>
    <dbReference type="NCBI Taxonomy" id="56615"/>
    <lineage>
        <taxon>Eukaryota</taxon>
        <taxon>Fungi</taxon>
        <taxon>Dikarya</taxon>
        <taxon>Basidiomycota</taxon>
        <taxon>Pucciniomycotina</taxon>
        <taxon>Pucciniomycetes</taxon>
        <taxon>Pucciniales</taxon>
        <taxon>Pucciniaceae</taxon>
        <taxon>Puccinia</taxon>
    </lineage>
</organism>
<feature type="binding site" evidence="6">
    <location>
        <position position="52"/>
    </location>
    <ligand>
        <name>Ca(2+)</name>
        <dbReference type="ChEBI" id="CHEBI:29108"/>
        <label>1</label>
        <note>catalytic</note>
    </ligand>
</feature>
<dbReference type="OrthoDB" id="5307922at2759"/>
<evidence type="ECO:0000313" key="10">
    <source>
        <dbReference type="Proteomes" id="UP000324748"/>
    </source>
</evidence>
<dbReference type="GO" id="GO:0046872">
    <property type="term" value="F:metal ion binding"/>
    <property type="evidence" value="ECO:0007669"/>
    <property type="project" value="UniProtKB-KW"/>
</dbReference>
<dbReference type="AlphaFoldDB" id="A0A5B0PE01"/>
<protein>
    <recommendedName>
        <fullName evidence="11">SMP-30/Gluconolactonase/LRE-like region domain-containing protein</fullName>
    </recommendedName>
</protein>
<feature type="signal peptide" evidence="8">
    <location>
        <begin position="1"/>
        <end position="26"/>
    </location>
</feature>
<comment type="caution">
    <text evidence="9">The sequence shown here is derived from an EMBL/GenBank/DDBJ whole genome shotgun (WGS) entry which is preliminary data.</text>
</comment>
<feature type="binding site" evidence="6">
    <location>
        <position position="302"/>
    </location>
    <ligand>
        <name>Ca(2+)</name>
        <dbReference type="ChEBI" id="CHEBI:29108"/>
        <label>1</label>
        <note>catalytic</note>
    </ligand>
</feature>
<accession>A0A5B0PE01</accession>
<sequence>MNIITRSLSMAALVLIGAILKPKIQEAGIFRTIANLNNGQCTRIDGLEACEDIFVDQPTGLAYLACSRRKDRANWIPAMNVLNTIGFETLDYRPVKLTNLPEPLLENGIHVHGLDLFVDSEEPEPADSNTAEAEPESIPPRKATIFLTNHRAPRDNDDLQSAGTADSVIEVFDTIVGSDEATYRRTIQHDLIVTPNNLVAMNQNSFYVTNDHRKKKHWTRNLEMLFLDSALDSVVHCSFEESVHCISAFHGRHQFPNGIAKGPGNTIYMANSLNAHLRLLEIQPDNTLRLKEEFKVPRIIDNLYVTSAGSVFIAGIPSILKFQAILGELNKENYSLVSPSEVWKFSNKTDITEAESSPSQRLGLERVFADDGQQVSCTTGLAVWDSKLFMTVKFNVFVIGLSIALDLGIVSSMLGFNTLAIIDVDGGYWPFSLPYESLNSLSGFVKLKTELLMNELIVKVIKSENQMKMLSDNAIGSSDSSSVLQGFQTDMYRKGSNFRKQEHNIQGTRERILSTSTISRPQLRMSLTAPPGRFYRPGSGSLADLESGHSSGIDLHSPGYTSQSNRLSSDKEWEIPSPAGSFELRRSNELLIPVKI</sequence>
<comment type="similarity">
    <text evidence="1">Belongs to the paraoxonase family.</text>
</comment>
<feature type="binding site" evidence="6">
    <location>
        <position position="301"/>
    </location>
    <ligand>
        <name>Ca(2+)</name>
        <dbReference type="ChEBI" id="CHEBI:29108"/>
        <label>1</label>
        <note>catalytic</note>
    </ligand>
</feature>
<keyword evidence="2" id="KW-0378">Hydrolase</keyword>
<dbReference type="EMBL" id="VSWC01000054">
    <property type="protein sequence ID" value="KAA1099283.1"/>
    <property type="molecule type" value="Genomic_DNA"/>
</dbReference>
<evidence type="ECO:0008006" key="11">
    <source>
        <dbReference type="Google" id="ProtNLM"/>
    </source>
</evidence>
<evidence type="ECO:0000256" key="1">
    <source>
        <dbReference type="ARBA" id="ARBA00008595"/>
    </source>
</evidence>
<keyword evidence="3" id="KW-1015">Disulfide bond</keyword>
<dbReference type="Gene3D" id="2.120.10.30">
    <property type="entry name" value="TolB, C-terminal domain"/>
    <property type="match status" value="1"/>
</dbReference>
<gene>
    <name evidence="9" type="ORF">PGT21_002142</name>
</gene>
<keyword evidence="8" id="KW-0732">Signal</keyword>
<evidence type="ECO:0000313" key="9">
    <source>
        <dbReference type="EMBL" id="KAA1099283.1"/>
    </source>
</evidence>